<comment type="subcellular location">
    <subcellularLocation>
        <location evidence="1">Cell envelope</location>
    </subcellularLocation>
</comment>
<evidence type="ECO:0000256" key="1">
    <source>
        <dbReference type="ARBA" id="ARBA00004196"/>
    </source>
</evidence>
<dbReference type="InterPro" id="IPR050465">
    <property type="entry name" value="UPF0194_transport"/>
</dbReference>
<evidence type="ECO:0000256" key="3">
    <source>
        <dbReference type="SAM" id="Coils"/>
    </source>
</evidence>
<dbReference type="SUPFAM" id="SSF111369">
    <property type="entry name" value="HlyD-like secretion proteins"/>
    <property type="match status" value="1"/>
</dbReference>
<reference evidence="5" key="1">
    <citation type="journal article" date="2014" name="Int. J. Syst. Evol. Microbiol.">
        <title>Complete genome sequence of Corynebacterium casei LMG S-19264T (=DSM 44701T), isolated from a smear-ripened cheese.</title>
        <authorList>
            <consortium name="US DOE Joint Genome Institute (JGI-PGF)"/>
            <person name="Walter F."/>
            <person name="Albersmeier A."/>
            <person name="Kalinowski J."/>
            <person name="Ruckert C."/>
        </authorList>
    </citation>
    <scope>NUCLEOTIDE SEQUENCE</scope>
    <source>
        <strain evidence="5">KCTC 42731</strain>
    </source>
</reference>
<dbReference type="Gene3D" id="2.40.30.170">
    <property type="match status" value="1"/>
</dbReference>
<dbReference type="EMBL" id="BNCK01000006">
    <property type="protein sequence ID" value="GHF97943.1"/>
    <property type="molecule type" value="Genomic_DNA"/>
</dbReference>
<evidence type="ECO:0000313" key="5">
    <source>
        <dbReference type="EMBL" id="GHF97943.1"/>
    </source>
</evidence>
<feature type="transmembrane region" description="Helical" evidence="4">
    <location>
        <begin position="12"/>
        <end position="32"/>
    </location>
</feature>
<proteinExistence type="predicted"/>
<keyword evidence="4" id="KW-1133">Transmembrane helix</keyword>
<keyword evidence="4" id="KW-0812">Transmembrane</keyword>
<name>A0A919BKM3_9GAMM</name>
<keyword evidence="2 3" id="KW-0175">Coiled coil</keyword>
<keyword evidence="6" id="KW-1185">Reference proteome</keyword>
<feature type="coiled-coil region" evidence="3">
    <location>
        <begin position="169"/>
        <end position="228"/>
    </location>
</feature>
<dbReference type="Proteomes" id="UP000623842">
    <property type="component" value="Unassembled WGS sequence"/>
</dbReference>
<dbReference type="GO" id="GO:0030313">
    <property type="term" value="C:cell envelope"/>
    <property type="evidence" value="ECO:0007669"/>
    <property type="project" value="UniProtKB-SubCell"/>
</dbReference>
<evidence type="ECO:0000313" key="6">
    <source>
        <dbReference type="Proteomes" id="UP000623842"/>
    </source>
</evidence>
<evidence type="ECO:0000256" key="4">
    <source>
        <dbReference type="SAM" id="Phobius"/>
    </source>
</evidence>
<reference evidence="5" key="2">
    <citation type="submission" date="2020-09" db="EMBL/GenBank/DDBJ databases">
        <authorList>
            <person name="Sun Q."/>
            <person name="Kim S."/>
        </authorList>
    </citation>
    <scope>NUCLEOTIDE SEQUENCE</scope>
    <source>
        <strain evidence="5">KCTC 42731</strain>
    </source>
</reference>
<dbReference type="Gene3D" id="2.40.50.100">
    <property type="match status" value="1"/>
</dbReference>
<keyword evidence="4" id="KW-0472">Membrane</keyword>
<organism evidence="5 6">
    <name type="scientific">Thalassotalea marina</name>
    <dbReference type="NCBI Taxonomy" id="1673741"/>
    <lineage>
        <taxon>Bacteria</taxon>
        <taxon>Pseudomonadati</taxon>
        <taxon>Pseudomonadota</taxon>
        <taxon>Gammaproteobacteria</taxon>
        <taxon>Alteromonadales</taxon>
        <taxon>Colwelliaceae</taxon>
        <taxon>Thalassotalea</taxon>
    </lineage>
</organism>
<sequence>MFSIPEDKKLSIKYPVIFTTAIVISVSVWAIFFRHSSIDEQQTHQVFKGDLVEEIRAHGKLKANTRNSLIALSSGMIEEITLKPGANVVKGQPIIKLFNPKLNRQVEEAKLQLLEEQSNIDALKTELNQAYWQQESSIDIAQSDLSILKADLDAKTQLHEKNIISKLDLHKAKMAYENQKLKIQVAKNKLISMEKINKANLTSHQYKLQRVTSQLEMLKKDLANLVITAPIDGIVLQLNDNLEIGQQIAEGVLLGMIVDNSDLYGEMTISASQADKLQIEQSIAINIRGDHYPASISRISPNVNNGELEFDVVFERPLPQHILPNTDVSGSLQVTLANSTLLANRMPAVNRPYSYYDLWVMNNGEDTMTKTQIQIGAITTNHMEILTGAKESQLLMIPANN</sequence>
<protein>
    <submittedName>
        <fullName evidence="5">RND transporter MFP subunit</fullName>
    </submittedName>
</protein>
<dbReference type="AlphaFoldDB" id="A0A919BKM3"/>
<dbReference type="Gene3D" id="1.10.287.470">
    <property type="entry name" value="Helix hairpin bin"/>
    <property type="match status" value="1"/>
</dbReference>
<comment type="caution">
    <text evidence="5">The sequence shown here is derived from an EMBL/GenBank/DDBJ whole genome shotgun (WGS) entry which is preliminary data.</text>
</comment>
<dbReference type="PANTHER" id="PTHR32347">
    <property type="entry name" value="EFFLUX SYSTEM COMPONENT YKNX-RELATED"/>
    <property type="match status" value="1"/>
</dbReference>
<gene>
    <name evidence="5" type="ORF">GCM10017161_27860</name>
</gene>
<dbReference type="RefSeq" id="WP_189771749.1">
    <property type="nucleotide sequence ID" value="NZ_BNCK01000006.1"/>
</dbReference>
<dbReference type="PANTHER" id="PTHR32347:SF14">
    <property type="entry name" value="EFFLUX SYSTEM COMPONENT YKNX-RELATED"/>
    <property type="match status" value="1"/>
</dbReference>
<accession>A0A919BKM3</accession>
<evidence type="ECO:0000256" key="2">
    <source>
        <dbReference type="ARBA" id="ARBA00023054"/>
    </source>
</evidence>
<feature type="coiled-coil region" evidence="3">
    <location>
        <begin position="99"/>
        <end position="126"/>
    </location>
</feature>